<dbReference type="Proteomes" id="UP001144036">
    <property type="component" value="Unassembled WGS sequence"/>
</dbReference>
<reference evidence="2" key="1">
    <citation type="submission" date="2022-11" db="EMBL/GenBank/DDBJ databases">
        <title>Nonomuraea corallina sp. nov., a new species of the genus Nonomuraea isolated from sea side sediment in Thai sea.</title>
        <authorList>
            <person name="Ngamcharungchit C."/>
            <person name="Matsumoto A."/>
            <person name="Suriyachadkun C."/>
            <person name="Panbangred W."/>
            <person name="Inahashi Y."/>
            <person name="Intra B."/>
        </authorList>
    </citation>
    <scope>NUCLEOTIDE SEQUENCE</scope>
    <source>
        <strain evidence="2">MCN248</strain>
    </source>
</reference>
<evidence type="ECO:0000313" key="2">
    <source>
        <dbReference type="EMBL" id="MDA0634977.1"/>
    </source>
</evidence>
<feature type="transmembrane region" description="Helical" evidence="1">
    <location>
        <begin position="62"/>
        <end position="84"/>
    </location>
</feature>
<dbReference type="RefSeq" id="WP_270155810.1">
    <property type="nucleotide sequence ID" value="NZ_JAPNNL010000056.1"/>
</dbReference>
<organism evidence="2 3">
    <name type="scientific">Nonomuraea corallina</name>
    <dbReference type="NCBI Taxonomy" id="2989783"/>
    <lineage>
        <taxon>Bacteria</taxon>
        <taxon>Bacillati</taxon>
        <taxon>Actinomycetota</taxon>
        <taxon>Actinomycetes</taxon>
        <taxon>Streptosporangiales</taxon>
        <taxon>Streptosporangiaceae</taxon>
        <taxon>Nonomuraea</taxon>
    </lineage>
</organism>
<comment type="caution">
    <text evidence="2">The sequence shown here is derived from an EMBL/GenBank/DDBJ whole genome shotgun (WGS) entry which is preliminary data.</text>
</comment>
<evidence type="ECO:0000313" key="3">
    <source>
        <dbReference type="Proteomes" id="UP001144036"/>
    </source>
</evidence>
<keyword evidence="3" id="KW-1185">Reference proteome</keyword>
<gene>
    <name evidence="2" type="ORF">OUY22_16265</name>
</gene>
<name>A0ABT4SCP9_9ACTN</name>
<evidence type="ECO:0000256" key="1">
    <source>
        <dbReference type="SAM" id="Phobius"/>
    </source>
</evidence>
<sequence>MPSSLSFRLLRTAAFAVVCLGLGMVAHVFAGGSVRGPAMVAGFFVAAGGAYLSAGRERGPRAILTLLGGLQLVLHLLFSLSHAGSPAESVAHAAHPSSGLVPELGMLVAHGWAVALTALWLARGEAALWGLLRRLAARLVAVLLPVPATPFLSLPYAEPPVLRSAILRHAVTGRGPPAVIGNR</sequence>
<feature type="transmembrane region" description="Helical" evidence="1">
    <location>
        <begin position="12"/>
        <end position="30"/>
    </location>
</feature>
<accession>A0ABT4SCP9</accession>
<dbReference type="EMBL" id="JAPNNL010000056">
    <property type="protein sequence ID" value="MDA0634977.1"/>
    <property type="molecule type" value="Genomic_DNA"/>
</dbReference>
<protein>
    <submittedName>
        <fullName evidence="2">MFS transporter</fullName>
    </submittedName>
</protein>
<feature type="transmembrane region" description="Helical" evidence="1">
    <location>
        <begin position="135"/>
        <end position="157"/>
    </location>
</feature>
<keyword evidence="1" id="KW-0472">Membrane</keyword>
<keyword evidence="1" id="KW-1133">Transmembrane helix</keyword>
<proteinExistence type="predicted"/>
<feature type="transmembrane region" description="Helical" evidence="1">
    <location>
        <begin position="104"/>
        <end position="123"/>
    </location>
</feature>
<keyword evidence="1" id="KW-0812">Transmembrane</keyword>
<feature type="transmembrane region" description="Helical" evidence="1">
    <location>
        <begin position="36"/>
        <end position="55"/>
    </location>
</feature>